<protein>
    <submittedName>
        <fullName evidence="1">Uncharacterized protein</fullName>
    </submittedName>
</protein>
<evidence type="ECO:0000313" key="1">
    <source>
        <dbReference type="EMBL" id="ANU11549.1"/>
    </source>
</evidence>
<organism evidence="1 2">
    <name type="scientific">Planococcus antarcticus DSM 14505</name>
    <dbReference type="NCBI Taxonomy" id="1185653"/>
    <lineage>
        <taxon>Bacteria</taxon>
        <taxon>Bacillati</taxon>
        <taxon>Bacillota</taxon>
        <taxon>Bacilli</taxon>
        <taxon>Bacillales</taxon>
        <taxon>Caryophanaceae</taxon>
        <taxon>Planococcus</taxon>
    </lineage>
</organism>
<evidence type="ECO:0000313" key="2">
    <source>
        <dbReference type="Proteomes" id="UP000092661"/>
    </source>
</evidence>
<gene>
    <name evidence="1" type="ORF">BBH88_15335</name>
</gene>
<sequence length="59" mass="6989">MPKNNLWYTQHAKGYFYLLNIHFSLLEQSSESFVFPNNGLCRFHQLFLLGFIDLSIFTS</sequence>
<reference evidence="1" key="1">
    <citation type="submission" date="2016-10" db="EMBL/GenBank/DDBJ databases">
        <authorList>
            <person name="See-Too W.S."/>
        </authorList>
    </citation>
    <scope>NUCLEOTIDE SEQUENCE</scope>
    <source>
        <strain evidence="1">DSM 14505</strain>
    </source>
</reference>
<keyword evidence="2" id="KW-1185">Reference proteome</keyword>
<dbReference type="EMBL" id="CP016534">
    <property type="protein sequence ID" value="ANU11549.1"/>
    <property type="molecule type" value="Genomic_DNA"/>
</dbReference>
<dbReference type="Proteomes" id="UP000092661">
    <property type="component" value="Chromosome"/>
</dbReference>
<accession>A0ABN4RHN7</accession>
<dbReference type="RefSeq" id="WP_040851806.1">
    <property type="nucleotide sequence ID" value="NZ_AJYB01000009.1"/>
</dbReference>
<name>A0ABN4RHN7_9BACL</name>
<proteinExistence type="predicted"/>